<dbReference type="Proteomes" id="UP000618931">
    <property type="component" value="Unassembled WGS sequence"/>
</dbReference>
<feature type="signal peptide" evidence="1">
    <location>
        <begin position="1"/>
        <end position="22"/>
    </location>
</feature>
<name>A0ABS0I8B2_9BACT</name>
<dbReference type="InterPro" id="IPR052918">
    <property type="entry name" value="Motility_Chemotaxis_Reg"/>
</dbReference>
<sequence length="1007" mass="100572">MAFSLRFLCLLAAFFITIAARAQAPAWTRVATGAPNPVAGTVVPQANAADAAGNVYVTGYFTGRVEVGGSVVESTGGQDVFVAKWNPTTAAWVWVRTAGGARDDRASALAVSGGNVYVAGSFGATGASFGSTTLSSAGGLDMFVAKLSDAGTTATWGWAVRGGGSDDDERAATLTARGSNVYVAGDYSSGDAVFGSTPLIKYIGPSNVFIAKLTDGGSSVAWNWVQNIPNGGLTSAGGLGVSSGGVYLTGTYTGTASFGTRNLVPVGATDVYVAKLNDANGAWTWAYSGGGALNDNSTALAVTGNTVYIAGDYNSYNFRLGTAVSLPAISSAGADVFVAKLTDAGTTATWNWANRTVGNGSDKANGLAIGAAGTVYLGGTIQGTSLAFSGLPTLANTGTNTADGFVAQLTDAGASSAWAWAQASGGTDEDNLNSIAANATTVFVTGVLFSATATFGSALNSPLQTGGQNTLVMGALSPTGTWLAVQSVNPGGAYWPGAVASLPSDDAYVTGRFSGRVDFGSTRLVSRGRYDVFVARWDARRGTWAWAIGAGGPDSDSGSGIALGPDGVLVSGLVTGGASFGGITVPNRGNNDAFVAKVNEASGAPVWAWAVSGGGNSDEGAAKVAVDGRNVYLSGFYTETATFGTTALPRDANNRANGFVTKLLDGGNAATWAWATSCASPSNDYVYDVLASGGSVYVCGGFGAATATFGGLTLTSAGANDAYVAKLTDNGSSATWAWALRTGGTGTDEAMGLALNGNNLYVAGTTNGPTIDFGSTRVPTAGQSDVYVAKVNLAGTTPTWAWGAVAGSPTNESVTDLALRGNSLYVTGYFQGPLSIGGSALAYAGSNDAFLAKLIDNGTAGTWAWGTSGGGPRSDAGQGVAVGNQTIYMAAALDGPATFGPIAVPNTGTSAALATIVDTALPLAIQEGRAGSAPLALAPNPALEAVAITLPAAVEARAVTVLDALGRTVRRATLPALATTLTLPVAGLAPGVYVVRAGEASGRLLIE</sequence>
<feature type="chain" id="PRO_5047210549" evidence="1">
    <location>
        <begin position="23"/>
        <end position="1007"/>
    </location>
</feature>
<dbReference type="InterPro" id="IPR011043">
    <property type="entry name" value="Gal_Oxase/kelch_b-propeller"/>
</dbReference>
<dbReference type="PANTHER" id="PTHR35580:SF1">
    <property type="entry name" value="PHYTASE-LIKE DOMAIN-CONTAINING PROTEIN"/>
    <property type="match status" value="1"/>
</dbReference>
<dbReference type="RefSeq" id="WP_196294255.1">
    <property type="nucleotide sequence ID" value="NZ_JADQDM010000009.1"/>
</dbReference>
<keyword evidence="3" id="KW-1185">Reference proteome</keyword>
<evidence type="ECO:0000313" key="3">
    <source>
        <dbReference type="Proteomes" id="UP000618931"/>
    </source>
</evidence>
<proteinExistence type="predicted"/>
<dbReference type="EMBL" id="JADQDM010000009">
    <property type="protein sequence ID" value="MBF9222812.1"/>
    <property type="molecule type" value="Genomic_DNA"/>
</dbReference>
<dbReference type="PANTHER" id="PTHR35580">
    <property type="entry name" value="CELL SURFACE GLYCOPROTEIN (S-LAYER PROTEIN)-LIKE PROTEIN"/>
    <property type="match status" value="1"/>
</dbReference>
<protein>
    <submittedName>
        <fullName evidence="2">T9SS type A sorting domain-containing protein</fullName>
    </submittedName>
</protein>
<evidence type="ECO:0000313" key="2">
    <source>
        <dbReference type="EMBL" id="MBF9222812.1"/>
    </source>
</evidence>
<organism evidence="2 3">
    <name type="scientific">Hymenobacter ruricola</name>
    <dbReference type="NCBI Taxonomy" id="2791023"/>
    <lineage>
        <taxon>Bacteria</taxon>
        <taxon>Pseudomonadati</taxon>
        <taxon>Bacteroidota</taxon>
        <taxon>Cytophagia</taxon>
        <taxon>Cytophagales</taxon>
        <taxon>Hymenobacteraceae</taxon>
        <taxon>Hymenobacter</taxon>
    </lineage>
</organism>
<comment type="caution">
    <text evidence="2">The sequence shown here is derived from an EMBL/GenBank/DDBJ whole genome shotgun (WGS) entry which is preliminary data.</text>
</comment>
<evidence type="ECO:0000256" key="1">
    <source>
        <dbReference type="SAM" id="SignalP"/>
    </source>
</evidence>
<keyword evidence="1" id="KW-0732">Signal</keyword>
<accession>A0ABS0I8B2</accession>
<gene>
    <name evidence="2" type="ORF">I2H31_17040</name>
</gene>
<dbReference type="SUPFAM" id="SSF50965">
    <property type="entry name" value="Galactose oxidase, central domain"/>
    <property type="match status" value="2"/>
</dbReference>
<reference evidence="2 3" key="1">
    <citation type="submission" date="2020-11" db="EMBL/GenBank/DDBJ databases">
        <authorList>
            <person name="Kim M.K."/>
        </authorList>
    </citation>
    <scope>NUCLEOTIDE SEQUENCE [LARGE SCALE GENOMIC DNA]</scope>
    <source>
        <strain evidence="2 3">BT662</strain>
    </source>
</reference>